<accession>A0A6J5WBF2</accession>
<dbReference type="AlphaFoldDB" id="A0A6J5WBF2"/>
<reference evidence="2" key="1">
    <citation type="journal article" date="2020" name="Genome Biol.">
        <title>Gamete binning: chromosome-level and haplotype-resolved genome assembly enabled by high-throughput single-cell sequencing of gamete genomes.</title>
        <authorList>
            <person name="Campoy J.A."/>
            <person name="Sun H."/>
            <person name="Goel M."/>
            <person name="Jiao W.-B."/>
            <person name="Folz-Donahue K."/>
            <person name="Wang N."/>
            <person name="Rubio M."/>
            <person name="Liu C."/>
            <person name="Kukat C."/>
            <person name="Ruiz D."/>
            <person name="Huettel B."/>
            <person name="Schneeberger K."/>
        </authorList>
    </citation>
    <scope>NUCLEOTIDE SEQUENCE [LARGE SCALE GENOMIC DNA]</scope>
    <source>
        <strain evidence="2">cv. Rojo Pasion</strain>
    </source>
</reference>
<sequence length="75" mass="8775">MLDTKFWYQFRIYLNSRSLNKDELLQMEVQKFVREAAEIVIIVIDEEDVESLISELVIAVNDSQVFHVLLLTSSV</sequence>
<name>A0A6J5WBF2_PRUAR</name>
<evidence type="ECO:0000313" key="1">
    <source>
        <dbReference type="EMBL" id="CAB4298889.1"/>
    </source>
</evidence>
<proteinExistence type="predicted"/>
<gene>
    <name evidence="1" type="ORF">ORAREDHAP_LOCUS11764</name>
</gene>
<protein>
    <submittedName>
        <fullName evidence="1">Uncharacterized protein</fullName>
    </submittedName>
</protein>
<dbReference type="EMBL" id="CAEKKB010000002">
    <property type="protein sequence ID" value="CAB4298889.1"/>
    <property type="molecule type" value="Genomic_DNA"/>
</dbReference>
<organism evidence="1 2">
    <name type="scientific">Prunus armeniaca</name>
    <name type="common">Apricot</name>
    <name type="synonym">Armeniaca vulgaris</name>
    <dbReference type="NCBI Taxonomy" id="36596"/>
    <lineage>
        <taxon>Eukaryota</taxon>
        <taxon>Viridiplantae</taxon>
        <taxon>Streptophyta</taxon>
        <taxon>Embryophyta</taxon>
        <taxon>Tracheophyta</taxon>
        <taxon>Spermatophyta</taxon>
        <taxon>Magnoliopsida</taxon>
        <taxon>eudicotyledons</taxon>
        <taxon>Gunneridae</taxon>
        <taxon>Pentapetalae</taxon>
        <taxon>rosids</taxon>
        <taxon>fabids</taxon>
        <taxon>Rosales</taxon>
        <taxon>Rosaceae</taxon>
        <taxon>Amygdaloideae</taxon>
        <taxon>Amygdaleae</taxon>
        <taxon>Prunus</taxon>
    </lineage>
</organism>
<keyword evidence="2" id="KW-1185">Reference proteome</keyword>
<evidence type="ECO:0000313" key="2">
    <source>
        <dbReference type="Proteomes" id="UP000507245"/>
    </source>
</evidence>
<dbReference type="Proteomes" id="UP000507245">
    <property type="component" value="Unassembled WGS sequence"/>
</dbReference>